<proteinExistence type="predicted"/>
<dbReference type="InterPro" id="IPR039569">
    <property type="entry name" value="FAS1-like_DH_region"/>
</dbReference>
<sequence>MTDVTTEFEKATEAVFTDGDVERARLLLGVDTPIKNQEHVTTASYDSIRNFAWGVGDSNPLYTDEHYGESTRWGSQVAPNIMSQIMGAPMLGDPMPDEIKRAAKGLFTGIHVFVSGGSNEWFRPILPGDRIVGYAGEESIEVKNSEFSGTSVIQVRRSVRLNQRGEIVAIQRVVRVLSERKKARERGKNSTIEPASYTDEDMRRIEEIYAQEGPRGADPRYWEDVSVGDDLPPMVKGPLTTTEIIAFHAGGYGFAPYGLKSSRLAYENRQRIPAFFVKNDQGVPDVAQRLHWDSEWAKAIGNPRAYDYGVMRQTWLHHYLTDWAGDDAFVLRQEDSMRKFNYQGDTQFISGAITQKRQTPEGGVVDIEMQMTNQRGEKTTFGTATVALPSRIGGAVVLPQPEISEQRKAAEMYARHLELVAERRR</sequence>
<evidence type="ECO:0000313" key="2">
    <source>
        <dbReference type="EMBL" id="MBM7413284.1"/>
    </source>
</evidence>
<dbReference type="Pfam" id="PF13452">
    <property type="entry name" value="FAS1_DH_region"/>
    <property type="match status" value="1"/>
</dbReference>
<reference evidence="2 3" key="1">
    <citation type="submission" date="2021-01" db="EMBL/GenBank/DDBJ databases">
        <title>Genomics of switchgrass bacterial isolates.</title>
        <authorList>
            <person name="Shade A."/>
        </authorList>
    </citation>
    <scope>NUCLEOTIDE SEQUENCE [LARGE SCALE GENOMIC DNA]</scope>
    <source>
        <strain evidence="2 3">PvP111</strain>
    </source>
</reference>
<dbReference type="SUPFAM" id="SSF54637">
    <property type="entry name" value="Thioesterase/thiol ester dehydrase-isomerase"/>
    <property type="match status" value="2"/>
</dbReference>
<evidence type="ECO:0000313" key="3">
    <source>
        <dbReference type="Proteomes" id="UP000703038"/>
    </source>
</evidence>
<gene>
    <name evidence="2" type="ORF">JOE42_000017</name>
</gene>
<keyword evidence="3" id="KW-1185">Reference proteome</keyword>
<dbReference type="Proteomes" id="UP000703038">
    <property type="component" value="Unassembled WGS sequence"/>
</dbReference>
<protein>
    <submittedName>
        <fullName evidence="2">Acyl dehydratase</fullName>
    </submittedName>
</protein>
<dbReference type="EMBL" id="JAFBBK010000001">
    <property type="protein sequence ID" value="MBM7413284.1"/>
    <property type="molecule type" value="Genomic_DNA"/>
</dbReference>
<organism evidence="2 3">
    <name type="scientific">Rhodococcoides corynebacterioides</name>
    <dbReference type="NCBI Taxonomy" id="53972"/>
    <lineage>
        <taxon>Bacteria</taxon>
        <taxon>Bacillati</taxon>
        <taxon>Actinomycetota</taxon>
        <taxon>Actinomycetes</taxon>
        <taxon>Mycobacteriales</taxon>
        <taxon>Nocardiaceae</taxon>
        <taxon>Rhodococcoides</taxon>
    </lineage>
</organism>
<feature type="domain" description="FAS1-like dehydratase" evidence="1">
    <location>
        <begin position="45"/>
        <end position="170"/>
    </location>
</feature>
<dbReference type="RefSeq" id="WP_204865878.1">
    <property type="nucleotide sequence ID" value="NZ_JAFBBK010000001.1"/>
</dbReference>
<accession>A0ABS2KMU7</accession>
<name>A0ABS2KMU7_9NOCA</name>
<dbReference type="CDD" id="cd03441">
    <property type="entry name" value="R_hydratase_like"/>
    <property type="match status" value="1"/>
</dbReference>
<dbReference type="InterPro" id="IPR029069">
    <property type="entry name" value="HotDog_dom_sf"/>
</dbReference>
<dbReference type="Gene3D" id="3.10.129.10">
    <property type="entry name" value="Hotdog Thioesterase"/>
    <property type="match status" value="2"/>
</dbReference>
<evidence type="ECO:0000259" key="1">
    <source>
        <dbReference type="Pfam" id="PF13452"/>
    </source>
</evidence>
<comment type="caution">
    <text evidence="2">The sequence shown here is derived from an EMBL/GenBank/DDBJ whole genome shotgun (WGS) entry which is preliminary data.</text>
</comment>